<evidence type="ECO:0000313" key="6">
    <source>
        <dbReference type="EMBL" id="QEW05388.1"/>
    </source>
</evidence>
<accession>A0A5J6LAP8</accession>
<dbReference type="EMBL" id="CP044222">
    <property type="protein sequence ID" value="QEW05388.1"/>
    <property type="molecule type" value="Genomic_DNA"/>
</dbReference>
<evidence type="ECO:0000256" key="5">
    <source>
        <dbReference type="SAM" id="Phobius"/>
    </source>
</evidence>
<sequence>MSITPLYAALLALLFVFLSFRIIRLRRALQVGLGDAGDKQLGRAIRVHANFAEYVPLALVLLFFVEAQPAPFWWVHLLGLLLLVGRLLHAYGLGQVNETLIFRMIGMIMTFSSVIFAAVYLLVTVLV</sequence>
<dbReference type="Proteomes" id="UP000325606">
    <property type="component" value="Chromosome"/>
</dbReference>
<dbReference type="GO" id="GO:0016020">
    <property type="term" value="C:membrane"/>
    <property type="evidence" value="ECO:0007669"/>
    <property type="project" value="UniProtKB-SubCell"/>
</dbReference>
<evidence type="ECO:0000313" key="7">
    <source>
        <dbReference type="Proteomes" id="UP000325606"/>
    </source>
</evidence>
<dbReference type="Gene3D" id="1.20.120.550">
    <property type="entry name" value="Membrane associated eicosanoid/glutathione metabolism-like domain"/>
    <property type="match status" value="1"/>
</dbReference>
<comment type="subcellular location">
    <subcellularLocation>
        <location evidence="1">Membrane</location>
    </subcellularLocation>
</comment>
<keyword evidence="3 5" id="KW-1133">Transmembrane helix</keyword>
<dbReference type="PANTHER" id="PTHR35814">
    <property type="match status" value="1"/>
</dbReference>
<gene>
    <name evidence="6" type="ORF">F5I99_02145</name>
</gene>
<feature type="transmembrane region" description="Helical" evidence="5">
    <location>
        <begin position="100"/>
        <end position="123"/>
    </location>
</feature>
<evidence type="ECO:0000256" key="2">
    <source>
        <dbReference type="ARBA" id="ARBA00022692"/>
    </source>
</evidence>
<keyword evidence="4 5" id="KW-0472">Membrane</keyword>
<proteinExistence type="predicted"/>
<feature type="transmembrane region" description="Helical" evidence="5">
    <location>
        <begin position="6"/>
        <end position="23"/>
    </location>
</feature>
<reference evidence="6 7" key="1">
    <citation type="submission" date="2019-09" db="EMBL/GenBank/DDBJ databases">
        <title>Nitrincola iocasae sp. nov., a bacterium isolated from the sediment collected at a cold seep field in South China Sea.</title>
        <authorList>
            <person name="Zhang H."/>
            <person name="Wang H."/>
            <person name="Li C."/>
        </authorList>
    </citation>
    <scope>NUCLEOTIDE SEQUENCE [LARGE SCALE GENOMIC DNA]</scope>
    <source>
        <strain evidence="6 7">KXZD1103</strain>
    </source>
</reference>
<dbReference type="PANTHER" id="PTHR35814:SF1">
    <property type="entry name" value="GLUTATHIONE S-TRANSFERASE-RELATED"/>
    <property type="match status" value="1"/>
</dbReference>
<organism evidence="6 7">
    <name type="scientific">Nitrincola iocasae</name>
    <dbReference type="NCBI Taxonomy" id="2614693"/>
    <lineage>
        <taxon>Bacteria</taxon>
        <taxon>Pseudomonadati</taxon>
        <taxon>Pseudomonadota</taxon>
        <taxon>Gammaproteobacteria</taxon>
        <taxon>Oceanospirillales</taxon>
        <taxon>Oceanospirillaceae</taxon>
        <taxon>Nitrincola</taxon>
    </lineage>
</organism>
<dbReference type="RefSeq" id="WP_151053433.1">
    <property type="nucleotide sequence ID" value="NZ_CP044222.1"/>
</dbReference>
<dbReference type="Pfam" id="PF01124">
    <property type="entry name" value="MAPEG"/>
    <property type="match status" value="1"/>
</dbReference>
<evidence type="ECO:0000256" key="4">
    <source>
        <dbReference type="ARBA" id="ARBA00023136"/>
    </source>
</evidence>
<dbReference type="AlphaFoldDB" id="A0A5J6LAP8"/>
<protein>
    <submittedName>
        <fullName evidence="6">Glutathione metabolism protein</fullName>
    </submittedName>
</protein>
<feature type="transmembrane region" description="Helical" evidence="5">
    <location>
        <begin position="71"/>
        <end position="88"/>
    </location>
</feature>
<keyword evidence="7" id="KW-1185">Reference proteome</keyword>
<dbReference type="InterPro" id="IPR001129">
    <property type="entry name" value="Membr-assoc_MAPEG"/>
</dbReference>
<evidence type="ECO:0000256" key="1">
    <source>
        <dbReference type="ARBA" id="ARBA00004370"/>
    </source>
</evidence>
<keyword evidence="2 5" id="KW-0812">Transmembrane</keyword>
<dbReference type="SUPFAM" id="SSF161084">
    <property type="entry name" value="MAPEG domain-like"/>
    <property type="match status" value="1"/>
</dbReference>
<dbReference type="InterPro" id="IPR023352">
    <property type="entry name" value="MAPEG-like_dom_sf"/>
</dbReference>
<feature type="transmembrane region" description="Helical" evidence="5">
    <location>
        <begin position="44"/>
        <end position="65"/>
    </location>
</feature>
<dbReference type="KEGG" id="nik:F5I99_02145"/>
<evidence type="ECO:0000256" key="3">
    <source>
        <dbReference type="ARBA" id="ARBA00022989"/>
    </source>
</evidence>
<name>A0A5J6LAP8_9GAMM</name>